<dbReference type="Proteomes" id="UP000269221">
    <property type="component" value="Unassembled WGS sequence"/>
</dbReference>
<dbReference type="AlphaFoldDB" id="A0A3M0KMG3"/>
<organism evidence="2 3">
    <name type="scientific">Hirundo rustica rustica</name>
    <dbReference type="NCBI Taxonomy" id="333673"/>
    <lineage>
        <taxon>Eukaryota</taxon>
        <taxon>Metazoa</taxon>
        <taxon>Chordata</taxon>
        <taxon>Craniata</taxon>
        <taxon>Vertebrata</taxon>
        <taxon>Euteleostomi</taxon>
        <taxon>Archelosauria</taxon>
        <taxon>Archosauria</taxon>
        <taxon>Dinosauria</taxon>
        <taxon>Saurischia</taxon>
        <taxon>Theropoda</taxon>
        <taxon>Coelurosauria</taxon>
        <taxon>Aves</taxon>
        <taxon>Neognathae</taxon>
        <taxon>Neoaves</taxon>
        <taxon>Telluraves</taxon>
        <taxon>Australaves</taxon>
        <taxon>Passeriformes</taxon>
        <taxon>Sylvioidea</taxon>
        <taxon>Hirundinidae</taxon>
        <taxon>Hirundo</taxon>
    </lineage>
</organism>
<gene>
    <name evidence="2" type="ORF">DUI87_09528</name>
</gene>
<evidence type="ECO:0000256" key="1">
    <source>
        <dbReference type="SAM" id="MobiDB-lite"/>
    </source>
</evidence>
<name>A0A3M0KMG3_HIRRU</name>
<protein>
    <submittedName>
        <fullName evidence="2">Uncharacterized protein</fullName>
    </submittedName>
</protein>
<keyword evidence="3" id="KW-1185">Reference proteome</keyword>
<evidence type="ECO:0000313" key="3">
    <source>
        <dbReference type="Proteomes" id="UP000269221"/>
    </source>
</evidence>
<sequence length="221" mass="25381">MGSLGENNVTQIEMKLDQNLREMEGSCTNISKGLDLIVQHAAPCCVHSIANQVLNPHMNSRTTRSSSLQRPLGASLGYFTEVVLGSVGSCVSGEEERSKADLHPFNFAAEDLHSHLCYRKKPKYLADITHLSSENRLKKKRGERERRGGEERRGEERRGEERRGEERRGEERRGERGEERRGEERGEERRGEERRGEERRGEERRGEERRERRGEEVSGTP</sequence>
<reference evidence="2 3" key="1">
    <citation type="submission" date="2018-07" db="EMBL/GenBank/DDBJ databases">
        <title>A high quality draft genome assembly of the barn swallow (H. rustica rustica).</title>
        <authorList>
            <person name="Formenti G."/>
            <person name="Chiara M."/>
            <person name="Poveda L."/>
            <person name="Francoijs K.-J."/>
            <person name="Bonisoli-Alquati A."/>
            <person name="Canova L."/>
            <person name="Gianfranceschi L."/>
            <person name="Horner D.S."/>
            <person name="Saino N."/>
        </authorList>
    </citation>
    <scope>NUCLEOTIDE SEQUENCE [LARGE SCALE GENOMIC DNA]</scope>
    <source>
        <strain evidence="2">Chelidonia</strain>
        <tissue evidence="2">Blood</tissue>
    </source>
</reference>
<feature type="compositionally biased region" description="Basic and acidic residues" evidence="1">
    <location>
        <begin position="142"/>
        <end position="221"/>
    </location>
</feature>
<dbReference type="EMBL" id="QRBI01000105">
    <property type="protein sequence ID" value="RMC14432.1"/>
    <property type="molecule type" value="Genomic_DNA"/>
</dbReference>
<comment type="caution">
    <text evidence="2">The sequence shown here is derived from an EMBL/GenBank/DDBJ whole genome shotgun (WGS) entry which is preliminary data.</text>
</comment>
<evidence type="ECO:0000313" key="2">
    <source>
        <dbReference type="EMBL" id="RMC14432.1"/>
    </source>
</evidence>
<accession>A0A3M0KMG3</accession>
<proteinExistence type="predicted"/>
<feature type="region of interest" description="Disordered" evidence="1">
    <location>
        <begin position="135"/>
        <end position="221"/>
    </location>
</feature>